<feature type="chain" id="PRO_5040804969" evidence="2">
    <location>
        <begin position="28"/>
        <end position="823"/>
    </location>
</feature>
<proteinExistence type="predicted"/>
<dbReference type="Proteomes" id="UP001165740">
    <property type="component" value="Chromosome 9"/>
</dbReference>
<dbReference type="InterPro" id="IPR006621">
    <property type="entry name" value="Nose-resist-to-fluoxetine_N"/>
</dbReference>
<keyword evidence="1" id="KW-0812">Transmembrane</keyword>
<evidence type="ECO:0000313" key="5">
    <source>
        <dbReference type="RefSeq" id="XP_055898915.1"/>
    </source>
</evidence>
<dbReference type="GeneID" id="106078076"/>
<name>A0A9W3BHG7_BIOGL</name>
<dbReference type="Pfam" id="PF01757">
    <property type="entry name" value="Acyl_transf_3"/>
    <property type="match status" value="1"/>
</dbReference>
<gene>
    <name evidence="5" type="primary">LOC106078076</name>
</gene>
<dbReference type="OrthoDB" id="118951at2759"/>
<dbReference type="InterPro" id="IPR052728">
    <property type="entry name" value="O2_lipid_transport_reg"/>
</dbReference>
<keyword evidence="4" id="KW-1185">Reference proteome</keyword>
<feature type="transmembrane region" description="Helical" evidence="1">
    <location>
        <begin position="703"/>
        <end position="725"/>
    </location>
</feature>
<keyword evidence="2" id="KW-0732">Signal</keyword>
<dbReference type="GO" id="GO:0016747">
    <property type="term" value="F:acyltransferase activity, transferring groups other than amino-acyl groups"/>
    <property type="evidence" value="ECO:0007669"/>
    <property type="project" value="InterPro"/>
</dbReference>
<sequence length="823" mass="92734">MALRILKMFARLLTCSLLLNTLATTSADDTWNSPNFSPLMEIVKKIMTLFEGQGQLNFQQILMTLFSGATHIRLTEDSSFTAMDKNGIKEWGESDILKLGFKPRHSKTEFLGASQRDCFSDFHRLIENVTENPWVFQFLDAFGKPGPSLLKGRIKFVGNYKQCRSAKAPPLPGEVNSGYSGNYCVVNLSIKNLTGFIVQLAKIQIGTCMPDSCTESDITDIVDLGLTMFNLSSIFVAEPTECRTDKREFTGATYASIVILSVILTLMVSGSLFDLLVIGRPKWTTNHQREELIQSDTEKMFPSQSGHHKTKNEAKIFETDISERPFKKTHSNGQFVCDSQYTEKTPIIGEVKGKGGVHLSLKGEKAFANQAEPTMSFRDYLGQILLSFSVFRNGSKILDTSQTSDSLTVIHGIRFLSISWVVLGHLHQNALLNTLNISEKALAVMKEGQYDVITNAFFSVDSFLTISGFLVAYITTKMYKQNPKFNWGLFYIHRFWRLTPTYMLTLLVILGLLRFMGSGALWPTVALDQHSCEANWWTNLLYVNNFFKVDKPCLLHSWYLAVDSQFYILSPLILLPFFWKFRAGMLVCGILLFASWLTTGVLSTYYRWASSLVRLDINSLDKMDHYFFFNYISPYCRIGPYIIGLMSGHLLAVRQGQVRMNKITVWIGWVVSIACGLAVVYGIHGDISAENKSSVAVSALYNALAKSAWGACVSWVIIACSSGYGGPVTVLLSWSPFIVLSRLTFMTYLIHPYVIYIFFNSQETLYASSYIMDITSYLGILWLTNMSSFVLMLALESPVIALEKVIFRIKRPLKQSRKSLLFA</sequence>
<feature type="transmembrane region" description="Helical" evidence="1">
    <location>
        <begin position="452"/>
        <end position="474"/>
    </location>
</feature>
<keyword evidence="1" id="KW-0472">Membrane</keyword>
<dbReference type="OMA" id="DIAYFLW"/>
<feature type="transmembrane region" description="Helical" evidence="1">
    <location>
        <begin position="254"/>
        <end position="279"/>
    </location>
</feature>
<keyword evidence="1" id="KW-1133">Transmembrane helix</keyword>
<evidence type="ECO:0000259" key="3">
    <source>
        <dbReference type="SMART" id="SM00703"/>
    </source>
</evidence>
<feature type="transmembrane region" description="Helical" evidence="1">
    <location>
        <begin position="737"/>
        <end position="759"/>
    </location>
</feature>
<protein>
    <submittedName>
        <fullName evidence="5">Nose resistant to fluoxetine protein 6-like</fullName>
    </submittedName>
</protein>
<dbReference type="PANTHER" id="PTHR11161:SF0">
    <property type="entry name" value="O-ACYLTRANSFERASE LIKE PROTEIN"/>
    <property type="match status" value="1"/>
</dbReference>
<accession>A0A9W3BHG7</accession>
<evidence type="ECO:0000313" key="4">
    <source>
        <dbReference type="Proteomes" id="UP001165740"/>
    </source>
</evidence>
<dbReference type="InterPro" id="IPR002656">
    <property type="entry name" value="Acyl_transf_3_dom"/>
</dbReference>
<feature type="signal peptide" evidence="2">
    <location>
        <begin position="1"/>
        <end position="27"/>
    </location>
</feature>
<dbReference type="RefSeq" id="XP_055898915.1">
    <property type="nucleotide sequence ID" value="XM_056042940.1"/>
</dbReference>
<feature type="domain" description="Nose resistant-to-fluoxetine protein N-terminal" evidence="3">
    <location>
        <begin position="115"/>
        <end position="244"/>
    </location>
</feature>
<dbReference type="Pfam" id="PF20146">
    <property type="entry name" value="NRF"/>
    <property type="match status" value="1"/>
</dbReference>
<evidence type="ECO:0000256" key="2">
    <source>
        <dbReference type="SAM" id="SignalP"/>
    </source>
</evidence>
<evidence type="ECO:0000256" key="1">
    <source>
        <dbReference type="SAM" id="Phobius"/>
    </source>
</evidence>
<feature type="transmembrane region" description="Helical" evidence="1">
    <location>
        <begin position="628"/>
        <end position="651"/>
    </location>
</feature>
<dbReference type="PANTHER" id="PTHR11161">
    <property type="entry name" value="O-ACYLTRANSFERASE"/>
    <property type="match status" value="1"/>
</dbReference>
<dbReference type="SMART" id="SM00703">
    <property type="entry name" value="NRF"/>
    <property type="match status" value="1"/>
</dbReference>
<feature type="transmembrane region" description="Helical" evidence="1">
    <location>
        <begin position="586"/>
        <end position="608"/>
    </location>
</feature>
<feature type="transmembrane region" description="Helical" evidence="1">
    <location>
        <begin position="495"/>
        <end position="516"/>
    </location>
</feature>
<organism evidence="4 5">
    <name type="scientific">Biomphalaria glabrata</name>
    <name type="common">Bloodfluke planorb</name>
    <name type="synonym">Freshwater snail</name>
    <dbReference type="NCBI Taxonomy" id="6526"/>
    <lineage>
        <taxon>Eukaryota</taxon>
        <taxon>Metazoa</taxon>
        <taxon>Spiralia</taxon>
        <taxon>Lophotrochozoa</taxon>
        <taxon>Mollusca</taxon>
        <taxon>Gastropoda</taxon>
        <taxon>Heterobranchia</taxon>
        <taxon>Euthyneura</taxon>
        <taxon>Panpulmonata</taxon>
        <taxon>Hygrophila</taxon>
        <taxon>Lymnaeoidea</taxon>
        <taxon>Planorbidae</taxon>
        <taxon>Biomphalaria</taxon>
    </lineage>
</organism>
<dbReference type="AlphaFoldDB" id="A0A9W3BHG7"/>
<feature type="transmembrane region" description="Helical" evidence="1">
    <location>
        <begin position="413"/>
        <end position="432"/>
    </location>
</feature>
<feature type="transmembrane region" description="Helical" evidence="1">
    <location>
        <begin position="779"/>
        <end position="802"/>
    </location>
</feature>
<feature type="transmembrane region" description="Helical" evidence="1">
    <location>
        <begin position="558"/>
        <end position="579"/>
    </location>
</feature>
<feature type="transmembrane region" description="Helical" evidence="1">
    <location>
        <begin position="663"/>
        <end position="683"/>
    </location>
</feature>
<reference evidence="5" key="1">
    <citation type="submission" date="2025-08" db="UniProtKB">
        <authorList>
            <consortium name="RefSeq"/>
        </authorList>
    </citation>
    <scope>IDENTIFICATION</scope>
</reference>